<feature type="transmembrane region" description="Helical" evidence="1">
    <location>
        <begin position="72"/>
        <end position="94"/>
    </location>
</feature>
<proteinExistence type="predicted"/>
<accession>A0A096XSV8</accession>
<protein>
    <submittedName>
        <fullName evidence="2">Uncharacterized protein</fullName>
    </submittedName>
</protein>
<feature type="transmembrane region" description="Helical" evidence="1">
    <location>
        <begin position="45"/>
        <end position="66"/>
    </location>
</feature>
<dbReference type="InterPro" id="IPR055843">
    <property type="entry name" value="DUF7420"/>
</dbReference>
<evidence type="ECO:0000256" key="1">
    <source>
        <dbReference type="SAM" id="Phobius"/>
    </source>
</evidence>
<keyword evidence="1" id="KW-0812">Transmembrane</keyword>
<evidence type="ECO:0000313" key="2">
    <source>
        <dbReference type="EMBL" id="AII28392.1"/>
    </source>
</evidence>
<keyword evidence="3" id="KW-1185">Reference proteome</keyword>
<dbReference type="RefSeq" id="YP_009147033.1">
    <property type="nucleotide sequence ID" value="NC_027335.2"/>
</dbReference>
<sequence length="124" mass="14169">MEGNLVYILLAIAYVGEGITAFTNTKRKERYMIEEGEAPLPRSSYVFLGINYLLRIAIAISLIFIIPTSLQLNVTGIALFTLMVFVVPFIARIIEVVIRTAIVRYVQKQYIKQLEERKGKRETN</sequence>
<dbReference type="Pfam" id="PF24195">
    <property type="entry name" value="DUF7420"/>
    <property type="match status" value="1"/>
</dbReference>
<dbReference type="Proteomes" id="UP000030157">
    <property type="component" value="Segment"/>
</dbReference>
<evidence type="ECO:0000313" key="3">
    <source>
        <dbReference type="Proteomes" id="UP000030157"/>
    </source>
</evidence>
<feature type="transmembrane region" description="Helical" evidence="1">
    <location>
        <begin position="6"/>
        <end position="24"/>
    </location>
</feature>
<keyword evidence="1" id="KW-1133">Transmembrane helix</keyword>
<keyword evidence="1" id="KW-0472">Membrane</keyword>
<reference evidence="2" key="1">
    <citation type="submission" date="2014-05" db="EMBL/GenBank/DDBJ databases">
        <title>Complete genome sequence of Enterococcus faecalis bacteriophage ECP3.</title>
        <authorList>
            <person name="Kang H.-Y."/>
            <person name="Kim S."/>
            <person name="Kim J."/>
        </authorList>
    </citation>
    <scope>NUCLEOTIDE SEQUENCE [LARGE SCALE GENOMIC DNA]</scope>
    <source>
        <strain evidence="2">ECP3</strain>
    </source>
</reference>
<dbReference type="EMBL" id="KJ801817">
    <property type="protein sequence ID" value="AII28392.1"/>
    <property type="molecule type" value="Genomic_DNA"/>
</dbReference>
<dbReference type="GeneID" id="24628081"/>
<organism evidence="2 3">
    <name type="scientific">Enterococcus phage ECP3</name>
    <dbReference type="NCBI Taxonomy" id="1498168"/>
    <lineage>
        <taxon>Viruses</taxon>
        <taxon>Duplodnaviria</taxon>
        <taxon>Heunggongvirae</taxon>
        <taxon>Uroviricota</taxon>
        <taxon>Caudoviricetes</taxon>
        <taxon>Herelleviridae</taxon>
        <taxon>Brockvirinae</taxon>
        <taxon>Kochikohdavirus</taxon>
        <taxon>Kochikohdavirus ECP3</taxon>
    </lineage>
</organism>
<name>A0A096XSV8_9CAUD</name>